<dbReference type="EMBL" id="JAADJZ010000003">
    <property type="protein sequence ID" value="KAF2876622.1"/>
    <property type="molecule type" value="Genomic_DNA"/>
</dbReference>
<evidence type="ECO:0000313" key="2">
    <source>
        <dbReference type="EMBL" id="KAF2876622.1"/>
    </source>
</evidence>
<evidence type="ECO:0000256" key="1">
    <source>
        <dbReference type="SAM" id="MobiDB-lite"/>
    </source>
</evidence>
<feature type="compositionally biased region" description="Polar residues" evidence="1">
    <location>
        <begin position="42"/>
        <end position="56"/>
    </location>
</feature>
<reference evidence="2 3" key="1">
    <citation type="submission" date="2020-01" db="EMBL/GenBank/DDBJ databases">
        <authorList>
            <consortium name="DOE Joint Genome Institute"/>
            <person name="Haridas S."/>
            <person name="Albert R."/>
            <person name="Binder M."/>
            <person name="Bloem J."/>
            <person name="Labutti K."/>
            <person name="Salamov A."/>
            <person name="Andreopoulos B."/>
            <person name="Baker S.E."/>
            <person name="Barry K."/>
            <person name="Bills G."/>
            <person name="Bluhm B.H."/>
            <person name="Cannon C."/>
            <person name="Castanera R."/>
            <person name="Culley D.E."/>
            <person name="Daum C."/>
            <person name="Ezra D."/>
            <person name="Gonzalez J.B."/>
            <person name="Henrissat B."/>
            <person name="Kuo A."/>
            <person name="Liang C."/>
            <person name="Lipzen A."/>
            <person name="Lutzoni F."/>
            <person name="Magnuson J."/>
            <person name="Mondo S."/>
            <person name="Nolan M."/>
            <person name="Ohm R."/>
            <person name="Pangilinan J."/>
            <person name="Park H.-J.H."/>
            <person name="Ramirez L."/>
            <person name="Alfaro M."/>
            <person name="Sun H."/>
            <person name="Tritt A."/>
            <person name="Yoshinaga Y."/>
            <person name="Zwiers L.-H.L."/>
            <person name="Turgeon B.G."/>
            <person name="Goodwin S.B."/>
            <person name="Spatafora J.W."/>
            <person name="Crous P.W."/>
            <person name="Grigoriev I.V."/>
        </authorList>
    </citation>
    <scope>NUCLEOTIDE SEQUENCE [LARGE SCALE GENOMIC DNA]</scope>
    <source>
        <strain evidence="2 3">CBS 611.86</strain>
    </source>
</reference>
<feature type="compositionally biased region" description="Basic and acidic residues" evidence="1">
    <location>
        <begin position="61"/>
        <end position="82"/>
    </location>
</feature>
<comment type="caution">
    <text evidence="2">The sequence shown here is derived from an EMBL/GenBank/DDBJ whole genome shotgun (WGS) entry which is preliminary data.</text>
</comment>
<organism evidence="2 3">
    <name type="scientific">Massariosphaeria phaeospora</name>
    <dbReference type="NCBI Taxonomy" id="100035"/>
    <lineage>
        <taxon>Eukaryota</taxon>
        <taxon>Fungi</taxon>
        <taxon>Dikarya</taxon>
        <taxon>Ascomycota</taxon>
        <taxon>Pezizomycotina</taxon>
        <taxon>Dothideomycetes</taxon>
        <taxon>Pleosporomycetidae</taxon>
        <taxon>Pleosporales</taxon>
        <taxon>Pleosporales incertae sedis</taxon>
        <taxon>Massariosphaeria</taxon>
    </lineage>
</organism>
<protein>
    <submittedName>
        <fullName evidence="2">Uncharacterized protein</fullName>
    </submittedName>
</protein>
<sequence>MCLFSTTPTRSHTHSVVDPPPHRSNFSAHPHNPSVVRLPRGSTHSYRQYRTSTGSLSEAPRAVEYHRSSRPREIEYVEEQPRRSVSRRRSVVRDVEVRGSRGSFVDERKRSVSRVRY</sequence>
<gene>
    <name evidence="2" type="ORF">BDV95DRAFT_561217</name>
</gene>
<name>A0A7C8MLZ5_9PLEO</name>
<dbReference type="OrthoDB" id="3781412at2759"/>
<proteinExistence type="predicted"/>
<feature type="compositionally biased region" description="Polar residues" evidence="1">
    <location>
        <begin position="1"/>
        <end position="10"/>
    </location>
</feature>
<dbReference type="AlphaFoldDB" id="A0A7C8MLZ5"/>
<evidence type="ECO:0000313" key="3">
    <source>
        <dbReference type="Proteomes" id="UP000481861"/>
    </source>
</evidence>
<dbReference type="Proteomes" id="UP000481861">
    <property type="component" value="Unassembled WGS sequence"/>
</dbReference>
<accession>A0A7C8MLZ5</accession>
<keyword evidence="3" id="KW-1185">Reference proteome</keyword>
<feature type="region of interest" description="Disordered" evidence="1">
    <location>
        <begin position="1"/>
        <end position="84"/>
    </location>
</feature>